<dbReference type="HOGENOM" id="CLU_033347_1_1_10"/>
<dbReference type="AlphaFoldDB" id="I0K3I8"/>
<dbReference type="EMBL" id="HE796683">
    <property type="protein sequence ID" value="CCG98691.1"/>
    <property type="molecule type" value="Genomic_DNA"/>
</dbReference>
<comment type="catalytic activity">
    <reaction evidence="5">
        <text>L-methionyl-tRNA(fMet) + (6R)-10-formyltetrahydrofolate = N-formyl-L-methionyl-tRNA(fMet) + (6S)-5,6,7,8-tetrahydrofolate + H(+)</text>
        <dbReference type="Rhea" id="RHEA:24380"/>
        <dbReference type="Rhea" id="RHEA-COMP:9952"/>
        <dbReference type="Rhea" id="RHEA-COMP:9953"/>
        <dbReference type="ChEBI" id="CHEBI:15378"/>
        <dbReference type="ChEBI" id="CHEBI:57453"/>
        <dbReference type="ChEBI" id="CHEBI:78530"/>
        <dbReference type="ChEBI" id="CHEBI:78844"/>
        <dbReference type="ChEBI" id="CHEBI:195366"/>
        <dbReference type="EC" id="2.1.2.9"/>
    </reaction>
</comment>
<dbReference type="HAMAP" id="MF_00182">
    <property type="entry name" value="Formyl_trans"/>
    <property type="match status" value="1"/>
</dbReference>
<evidence type="ECO:0000259" key="7">
    <source>
        <dbReference type="Pfam" id="PF00551"/>
    </source>
</evidence>
<dbReference type="InterPro" id="IPR036477">
    <property type="entry name" value="Formyl_transf_N_sf"/>
</dbReference>
<accession>I0K3I8</accession>
<keyword evidence="10" id="KW-1185">Reference proteome</keyword>
<dbReference type="GO" id="GO:0005829">
    <property type="term" value="C:cytosol"/>
    <property type="evidence" value="ECO:0007669"/>
    <property type="project" value="TreeGrafter"/>
</dbReference>
<sequence>MNEKLRLVFMGTPDFAVASLQALLEGGCNVVAVITAPDRPSGRGQQLTPSPVKKAALAAELPVLQPEKLRDPAFLAELASYRADLQVVVAFRMLPEVVWSMPSVGTFNLHGSKLPDYRGAAPINWAIIRGETETGVTTFFIEKEIDTGQMIFQETEPIYPDDNAGTLHDRLMVRGAALVLRTVQAIEAGTYPRTPQPEPRDEKSAPKLNRENTEIDWNRPVNELRNFIRGLSPYPTAWTTINERFYKIYAAEIASGTPAPADRPDESPFDASPGQAHTDGKTNLLVKAADGWLNITELQAEGKRRMPIGDYLRGNSL</sequence>
<dbReference type="InterPro" id="IPR041711">
    <property type="entry name" value="Met-tRNA-FMT_N"/>
</dbReference>
<dbReference type="InterPro" id="IPR044135">
    <property type="entry name" value="Met-tRNA-FMT_C"/>
</dbReference>
<dbReference type="EC" id="2.1.2.9" evidence="2 5"/>
<evidence type="ECO:0000259" key="8">
    <source>
        <dbReference type="Pfam" id="PF02911"/>
    </source>
</evidence>
<dbReference type="InterPro" id="IPR005794">
    <property type="entry name" value="Fmt"/>
</dbReference>
<dbReference type="SUPFAM" id="SSF53328">
    <property type="entry name" value="Formyltransferase"/>
    <property type="match status" value="1"/>
</dbReference>
<organism evidence="9 10">
    <name type="scientific">Fibrella aestuarina BUZ 2</name>
    <dbReference type="NCBI Taxonomy" id="1166018"/>
    <lineage>
        <taxon>Bacteria</taxon>
        <taxon>Pseudomonadati</taxon>
        <taxon>Bacteroidota</taxon>
        <taxon>Cytophagia</taxon>
        <taxon>Cytophagales</taxon>
        <taxon>Spirosomataceae</taxon>
        <taxon>Fibrella</taxon>
    </lineage>
</organism>
<evidence type="ECO:0000313" key="9">
    <source>
        <dbReference type="EMBL" id="CCG98691.1"/>
    </source>
</evidence>
<dbReference type="Pfam" id="PF02911">
    <property type="entry name" value="Formyl_trans_C"/>
    <property type="match status" value="1"/>
</dbReference>
<reference evidence="9 10" key="1">
    <citation type="journal article" date="2012" name="J. Bacteriol.">
        <title>Genome Sequence of Fibrella aestuarina BUZ 2T, a Filamentous Marine Bacterium.</title>
        <authorList>
            <person name="Filippini M."/>
            <person name="Qi W."/>
            <person name="Blom J."/>
            <person name="Goesmann A."/>
            <person name="Smits T.H."/>
            <person name="Bagheri H.C."/>
        </authorList>
    </citation>
    <scope>NUCLEOTIDE SEQUENCE [LARGE SCALE GENOMIC DNA]</scope>
    <source>
        <strain evidence="10">BUZ 2T</strain>
    </source>
</reference>
<dbReference type="STRING" id="1166018.FAES_0680"/>
<dbReference type="Pfam" id="PF00551">
    <property type="entry name" value="Formyl_trans_N"/>
    <property type="match status" value="1"/>
</dbReference>
<dbReference type="InterPro" id="IPR002376">
    <property type="entry name" value="Formyl_transf_N"/>
</dbReference>
<evidence type="ECO:0000256" key="5">
    <source>
        <dbReference type="HAMAP-Rule" id="MF_00182"/>
    </source>
</evidence>
<name>I0K3I8_9BACT</name>
<keyword evidence="3 5" id="KW-0808">Transferase</keyword>
<gene>
    <name evidence="5" type="primary">fmt</name>
    <name evidence="9" type="ORF">FAES_0680</name>
</gene>
<dbReference type="InterPro" id="IPR011034">
    <property type="entry name" value="Formyl_transferase-like_C_sf"/>
</dbReference>
<dbReference type="NCBIfam" id="TIGR00460">
    <property type="entry name" value="fmt"/>
    <property type="match status" value="1"/>
</dbReference>
<dbReference type="eggNOG" id="COG0223">
    <property type="taxonomic scope" value="Bacteria"/>
</dbReference>
<evidence type="ECO:0000313" key="10">
    <source>
        <dbReference type="Proteomes" id="UP000011058"/>
    </source>
</evidence>
<dbReference type="KEGG" id="fae:FAES_0680"/>
<evidence type="ECO:0000256" key="3">
    <source>
        <dbReference type="ARBA" id="ARBA00022679"/>
    </source>
</evidence>
<feature type="binding site" evidence="5">
    <location>
        <begin position="112"/>
        <end position="115"/>
    </location>
    <ligand>
        <name>(6S)-5,6,7,8-tetrahydrofolate</name>
        <dbReference type="ChEBI" id="CHEBI:57453"/>
    </ligand>
</feature>
<dbReference type="PANTHER" id="PTHR11138:SF5">
    <property type="entry name" value="METHIONYL-TRNA FORMYLTRANSFERASE, MITOCHONDRIAL"/>
    <property type="match status" value="1"/>
</dbReference>
<protein>
    <recommendedName>
        <fullName evidence="2 5">Methionyl-tRNA formyltransferase</fullName>
        <ecNumber evidence="2 5">2.1.2.9</ecNumber>
    </recommendedName>
</protein>
<feature type="compositionally biased region" description="Basic and acidic residues" evidence="6">
    <location>
        <begin position="198"/>
        <end position="212"/>
    </location>
</feature>
<dbReference type="PATRIC" id="fig|1166018.3.peg.692"/>
<feature type="region of interest" description="Disordered" evidence="6">
    <location>
        <begin position="189"/>
        <end position="212"/>
    </location>
</feature>
<comment type="similarity">
    <text evidence="1 5">Belongs to the Fmt family.</text>
</comment>
<comment type="function">
    <text evidence="5">Attaches a formyl group to the free amino group of methionyl-tRNA(fMet). The formyl group appears to play a dual role in the initiator identity of N-formylmethionyl-tRNA by promoting its recognition by IF2 and preventing the misappropriation of this tRNA by the elongation apparatus.</text>
</comment>
<keyword evidence="4 5" id="KW-0648">Protein biosynthesis</keyword>
<dbReference type="CDD" id="cd08704">
    <property type="entry name" value="Met_tRNA_FMT_C"/>
    <property type="match status" value="1"/>
</dbReference>
<dbReference type="Gene3D" id="3.40.50.12230">
    <property type="match status" value="1"/>
</dbReference>
<evidence type="ECO:0000256" key="4">
    <source>
        <dbReference type="ARBA" id="ARBA00022917"/>
    </source>
</evidence>
<dbReference type="SUPFAM" id="SSF50486">
    <property type="entry name" value="FMT C-terminal domain-like"/>
    <property type="match status" value="1"/>
</dbReference>
<feature type="domain" description="Formyl transferase C-terminal" evidence="8">
    <location>
        <begin position="207"/>
        <end position="315"/>
    </location>
</feature>
<dbReference type="GO" id="GO:0004479">
    <property type="term" value="F:methionyl-tRNA formyltransferase activity"/>
    <property type="evidence" value="ECO:0007669"/>
    <property type="project" value="UniProtKB-UniRule"/>
</dbReference>
<dbReference type="InterPro" id="IPR005793">
    <property type="entry name" value="Formyl_trans_C"/>
</dbReference>
<dbReference type="CDD" id="cd08646">
    <property type="entry name" value="FMT_core_Met-tRNA-FMT_N"/>
    <property type="match status" value="1"/>
</dbReference>
<evidence type="ECO:0000256" key="1">
    <source>
        <dbReference type="ARBA" id="ARBA00010699"/>
    </source>
</evidence>
<evidence type="ECO:0000256" key="6">
    <source>
        <dbReference type="SAM" id="MobiDB-lite"/>
    </source>
</evidence>
<feature type="region of interest" description="Disordered" evidence="6">
    <location>
        <begin position="257"/>
        <end position="278"/>
    </location>
</feature>
<evidence type="ECO:0000256" key="2">
    <source>
        <dbReference type="ARBA" id="ARBA00012261"/>
    </source>
</evidence>
<proteinExistence type="inferred from homology"/>
<dbReference type="Proteomes" id="UP000011058">
    <property type="component" value="Chromosome"/>
</dbReference>
<feature type="domain" description="Formyl transferase N-terminal" evidence="7">
    <location>
        <begin position="6"/>
        <end position="178"/>
    </location>
</feature>
<dbReference type="PANTHER" id="PTHR11138">
    <property type="entry name" value="METHIONYL-TRNA FORMYLTRANSFERASE"/>
    <property type="match status" value="1"/>
</dbReference>
<dbReference type="RefSeq" id="WP_015329791.1">
    <property type="nucleotide sequence ID" value="NC_020054.1"/>
</dbReference>